<proteinExistence type="predicted"/>
<gene>
    <name evidence="2" type="ORF">HKW67_08085</name>
</gene>
<dbReference type="Gene3D" id="1.25.40.10">
    <property type="entry name" value="Tetratricopeptide repeat domain"/>
    <property type="match status" value="2"/>
</dbReference>
<dbReference type="Proteomes" id="UP000500938">
    <property type="component" value="Chromosome"/>
</dbReference>
<protein>
    <recommendedName>
        <fullName evidence="4">Tetratricopeptide repeat protein</fullName>
    </recommendedName>
</protein>
<feature type="signal peptide" evidence="1">
    <location>
        <begin position="1"/>
        <end position="32"/>
    </location>
</feature>
<reference evidence="2 3" key="1">
    <citation type="submission" date="2020-05" db="EMBL/GenBank/DDBJ databases">
        <title>Complete genome sequence of Gemmatimonas greenlandica TET16.</title>
        <authorList>
            <person name="Zeng Y."/>
        </authorList>
    </citation>
    <scope>NUCLEOTIDE SEQUENCE [LARGE SCALE GENOMIC DNA]</scope>
    <source>
        <strain evidence="2 3">TET16</strain>
    </source>
</reference>
<evidence type="ECO:0000313" key="3">
    <source>
        <dbReference type="Proteomes" id="UP000500938"/>
    </source>
</evidence>
<evidence type="ECO:0000313" key="2">
    <source>
        <dbReference type="EMBL" id="QJR35467.1"/>
    </source>
</evidence>
<keyword evidence="1" id="KW-0732">Signal</keyword>
<dbReference type="AlphaFoldDB" id="A0A6M4IPN1"/>
<evidence type="ECO:0000256" key="1">
    <source>
        <dbReference type="SAM" id="SignalP"/>
    </source>
</evidence>
<dbReference type="InterPro" id="IPR011990">
    <property type="entry name" value="TPR-like_helical_dom_sf"/>
</dbReference>
<keyword evidence="3" id="KW-1185">Reference proteome</keyword>
<name>A0A6M4IPN1_9BACT</name>
<feature type="chain" id="PRO_5026696491" description="Tetratricopeptide repeat protein" evidence="1">
    <location>
        <begin position="33"/>
        <end position="593"/>
    </location>
</feature>
<organism evidence="2 3">
    <name type="scientific">Gemmatimonas groenlandica</name>
    <dbReference type="NCBI Taxonomy" id="2732249"/>
    <lineage>
        <taxon>Bacteria</taxon>
        <taxon>Pseudomonadati</taxon>
        <taxon>Gemmatimonadota</taxon>
        <taxon>Gemmatimonadia</taxon>
        <taxon>Gemmatimonadales</taxon>
        <taxon>Gemmatimonadaceae</taxon>
        <taxon>Gemmatimonas</taxon>
    </lineage>
</organism>
<dbReference type="KEGG" id="ggr:HKW67_08085"/>
<dbReference type="SUPFAM" id="SSF48452">
    <property type="entry name" value="TPR-like"/>
    <property type="match status" value="1"/>
</dbReference>
<accession>A0A6M4IPN1</accession>
<dbReference type="EMBL" id="CP053085">
    <property type="protein sequence ID" value="QJR35467.1"/>
    <property type="molecule type" value="Genomic_DNA"/>
</dbReference>
<evidence type="ECO:0008006" key="4">
    <source>
        <dbReference type="Google" id="ProtNLM"/>
    </source>
</evidence>
<dbReference type="RefSeq" id="WP_171224897.1">
    <property type="nucleotide sequence ID" value="NZ_CP053085.1"/>
</dbReference>
<sequence>MARRRRKVLKLPRVIFALSIGALSIASTTAQAQSGSQGGARPPATRVDSADALGTALDAEDKGDMKKAALAYREVLQRALIPGNSDGDKVALSLLGLERVWAELGMRDSIIPVAQRVVQLRPTDPVARSIQLRALVSIGRDDEARIAFTSWRRAAGNDGAPFREYARLLLQQGRAQAADSVLGEAGRLLGSGGALSGEVAQLHVALGRWNAAAVAFRDALRDEPYLETAAMFALNRAPAPTRDSIRTVLLADPALLAPRRLLSALELAWGEPRRAWFALASVKADDSTSAAWRAFGERAELAQSWLVARDAWTAVFEKRGDLEAQQRAAQAALNAGDAAGALQLTSRKSPGTDVVRARALLPIEIAALGELGRAAEAQQRIEASGKLLDETARSAMARPLVGAYLRAGDLARAKETVKGTDLEDDDETAGWLALYDGDLATARKRLVRAATQRGELVDALGILARTRVDQLPGLGAAFLALARRDSAGAAARFIALSDSVGPAAPALLSMAARLSPKAGAMTLWDRIIATWPKSPEAAEALLASARALLAAGDKVGATTRFETLLVDYPTSALAPQARRELERMKGQVPPVTH</sequence>